<evidence type="ECO:0000256" key="2">
    <source>
        <dbReference type="ARBA" id="ARBA00022481"/>
    </source>
</evidence>
<dbReference type="GO" id="GO:0004888">
    <property type="term" value="F:transmembrane signaling receptor activity"/>
    <property type="evidence" value="ECO:0007669"/>
    <property type="project" value="InterPro"/>
</dbReference>
<dbReference type="SUPFAM" id="SSF58104">
    <property type="entry name" value="Methyl-accepting chemotaxis protein (MCP) signaling domain"/>
    <property type="match status" value="1"/>
</dbReference>
<dbReference type="OrthoDB" id="5441488at2"/>
<reference evidence="7 8" key="1">
    <citation type="submission" date="2018-01" db="EMBL/GenBank/DDBJ databases">
        <title>Species boundaries and ecological features among Paraburkholderia terrae DSMZ17804T, P. hospita DSMZ17164T and P. caribensis DSMZ13236T.</title>
        <authorList>
            <person name="Pratama A.A."/>
        </authorList>
    </citation>
    <scope>NUCLEOTIDE SEQUENCE [LARGE SCALE GENOMIC DNA]</scope>
    <source>
        <strain evidence="7 8">DSM 17804</strain>
    </source>
</reference>
<dbReference type="AlphaFoldDB" id="A0A2I8F0M9"/>
<dbReference type="InterPro" id="IPR024478">
    <property type="entry name" value="HlyB_4HB_MCP"/>
</dbReference>
<organism evidence="7 8">
    <name type="scientific">Paraburkholderia terrae</name>
    <dbReference type="NCBI Taxonomy" id="311230"/>
    <lineage>
        <taxon>Bacteria</taxon>
        <taxon>Pseudomonadati</taxon>
        <taxon>Pseudomonadota</taxon>
        <taxon>Betaproteobacteria</taxon>
        <taxon>Burkholderiales</taxon>
        <taxon>Burkholderiaceae</taxon>
        <taxon>Paraburkholderia</taxon>
    </lineage>
</organism>
<protein>
    <submittedName>
        <fullName evidence="7">HAMP domain-containing protein</fullName>
    </submittedName>
</protein>
<evidence type="ECO:0000313" key="7">
    <source>
        <dbReference type="EMBL" id="AUT65041.1"/>
    </source>
</evidence>
<dbReference type="Gene3D" id="1.10.287.950">
    <property type="entry name" value="Methyl-accepting chemotaxis protein"/>
    <property type="match status" value="1"/>
</dbReference>
<name>A0A2I8F0M9_9BURK</name>
<feature type="domain" description="HAMP" evidence="6">
    <location>
        <begin position="212"/>
        <end position="264"/>
    </location>
</feature>
<dbReference type="CDD" id="cd19411">
    <property type="entry name" value="MCP2201-like_sensor"/>
    <property type="match status" value="1"/>
</dbReference>
<dbReference type="InterPro" id="IPR003660">
    <property type="entry name" value="HAMP_dom"/>
</dbReference>
<gene>
    <name evidence="7" type="ORF">C2L65_36240</name>
</gene>
<evidence type="ECO:0000259" key="5">
    <source>
        <dbReference type="PROSITE" id="PS50111"/>
    </source>
</evidence>
<evidence type="ECO:0000256" key="1">
    <source>
        <dbReference type="ARBA" id="ARBA00004370"/>
    </source>
</evidence>
<dbReference type="PANTHER" id="PTHR43531">
    <property type="entry name" value="PROTEIN ICFG"/>
    <property type="match status" value="1"/>
</dbReference>
<comment type="similarity">
    <text evidence="3">Belongs to the methyl-accepting chemotaxis (MCP) protein family.</text>
</comment>
<dbReference type="GO" id="GO:0005886">
    <property type="term" value="C:plasma membrane"/>
    <property type="evidence" value="ECO:0007669"/>
    <property type="project" value="TreeGrafter"/>
</dbReference>
<evidence type="ECO:0000313" key="8">
    <source>
        <dbReference type="Proteomes" id="UP000243502"/>
    </source>
</evidence>
<dbReference type="Proteomes" id="UP000243502">
    <property type="component" value="Chromosome 3"/>
</dbReference>
<dbReference type="Pfam" id="PF00015">
    <property type="entry name" value="MCPsignal"/>
    <property type="match status" value="1"/>
</dbReference>
<dbReference type="CDD" id="cd11386">
    <property type="entry name" value="MCP_signal"/>
    <property type="match status" value="1"/>
</dbReference>
<dbReference type="InterPro" id="IPR051310">
    <property type="entry name" value="MCP_chemotaxis"/>
</dbReference>
<dbReference type="SMART" id="SM00283">
    <property type="entry name" value="MA"/>
    <property type="match status" value="1"/>
</dbReference>
<dbReference type="PROSITE" id="PS50111">
    <property type="entry name" value="CHEMOTAXIS_TRANSDUC_2"/>
    <property type="match status" value="1"/>
</dbReference>
<dbReference type="PROSITE" id="PS50885">
    <property type="entry name" value="HAMP"/>
    <property type="match status" value="1"/>
</dbReference>
<dbReference type="InterPro" id="IPR047347">
    <property type="entry name" value="YvaQ-like_sensor"/>
</dbReference>
<dbReference type="InterPro" id="IPR004089">
    <property type="entry name" value="MCPsignal_dom"/>
</dbReference>
<dbReference type="KEGG" id="pter:C2L65_36240"/>
<feature type="domain" description="Methyl-accepting transducer" evidence="5">
    <location>
        <begin position="269"/>
        <end position="498"/>
    </location>
</feature>
<dbReference type="RefSeq" id="WP_081920754.1">
    <property type="nucleotide sequence ID" value="NZ_CP026113.1"/>
</dbReference>
<accession>A0A2I8F0M9</accession>
<dbReference type="GO" id="GO:0007165">
    <property type="term" value="P:signal transduction"/>
    <property type="evidence" value="ECO:0007669"/>
    <property type="project" value="UniProtKB-KW"/>
</dbReference>
<keyword evidence="2" id="KW-0488">Methylation</keyword>
<evidence type="ECO:0000256" key="3">
    <source>
        <dbReference type="ARBA" id="ARBA00029447"/>
    </source>
</evidence>
<dbReference type="SMART" id="SM00304">
    <property type="entry name" value="HAMP"/>
    <property type="match status" value="1"/>
</dbReference>
<proteinExistence type="inferred from homology"/>
<evidence type="ECO:0000259" key="6">
    <source>
        <dbReference type="PROSITE" id="PS50885"/>
    </source>
</evidence>
<dbReference type="Pfam" id="PF12729">
    <property type="entry name" value="4HB_MCP_1"/>
    <property type="match status" value="1"/>
</dbReference>
<dbReference type="FunFam" id="1.10.287.950:FF:000001">
    <property type="entry name" value="Methyl-accepting chemotaxis sensory transducer"/>
    <property type="match status" value="1"/>
</dbReference>
<dbReference type="CDD" id="cd06225">
    <property type="entry name" value="HAMP"/>
    <property type="match status" value="1"/>
</dbReference>
<sequence>MKILRLKIGVRLGAAFGIVILLMIGTALVSARSISRSVEETNTIVNEQYALIAASNAIKNNGFKASSILNSLSWANTPEQRDRYINDYTIVRNQNNDAYARLQSLLLDEQSKALFKEQTQARAEYGESVKKFFERIAADSQVEARVIYDGEMTRLQDKYYALVDKMVKFQANEMSVKVANVVDEGGRAKTQMAFLSLFAILSALVTGWLIARSITRPIQEAVKVAEAVADGDLTHRLDTKGTDEVARLLRALGRMTNSLNRIVINVRNSTDTITHASHEVASGNMNLSSRTERQASALEQTAAAMEQLTSTVRQGADSALQANRIASDASAVAIQGGDAVNQVVSSMNSINASSHKVVEIISVIEGIAFQTNILALNAAVEAARAGENGRGFAVVAGEVRSLAQRSAVAAKEIKALIDDSVRHVGVGSKTVDQAGETIRRVVRSITDVTAIVGEMSLSSQEQSDGIEQINRAITEMDQTTQENAALVEESAAAAHALRDQARELSQLVAAFRLDERAQTLGAEKEALTGKLAPSIGTLVAS</sequence>
<comment type="subcellular location">
    <subcellularLocation>
        <location evidence="1">Membrane</location>
    </subcellularLocation>
</comment>
<dbReference type="Pfam" id="PF00672">
    <property type="entry name" value="HAMP"/>
    <property type="match status" value="1"/>
</dbReference>
<dbReference type="PRINTS" id="PR00260">
    <property type="entry name" value="CHEMTRNSDUCR"/>
</dbReference>
<dbReference type="EMBL" id="CP026113">
    <property type="protein sequence ID" value="AUT65041.1"/>
    <property type="molecule type" value="Genomic_DNA"/>
</dbReference>
<keyword evidence="4" id="KW-0807">Transducer</keyword>
<dbReference type="InterPro" id="IPR004090">
    <property type="entry name" value="Chemotax_Me-accpt_rcpt"/>
</dbReference>
<dbReference type="GO" id="GO:0006935">
    <property type="term" value="P:chemotaxis"/>
    <property type="evidence" value="ECO:0007669"/>
    <property type="project" value="InterPro"/>
</dbReference>
<evidence type="ECO:0000256" key="4">
    <source>
        <dbReference type="PROSITE-ProRule" id="PRU00284"/>
    </source>
</evidence>
<dbReference type="PANTHER" id="PTHR43531:SF14">
    <property type="entry name" value="METHYL-ACCEPTING CHEMOTAXIS PROTEIN I-RELATED"/>
    <property type="match status" value="1"/>
</dbReference>